<protein>
    <submittedName>
        <fullName evidence="2">Uncharacterized protein</fullName>
    </submittedName>
</protein>
<feature type="region of interest" description="Disordered" evidence="1">
    <location>
        <begin position="69"/>
        <end position="100"/>
    </location>
</feature>
<dbReference type="EMBL" id="CAUJNA010002598">
    <property type="protein sequence ID" value="CAJ1393589.1"/>
    <property type="molecule type" value="Genomic_DNA"/>
</dbReference>
<accession>A0AA36N5U3</accession>
<evidence type="ECO:0000313" key="3">
    <source>
        <dbReference type="Proteomes" id="UP001178507"/>
    </source>
</evidence>
<name>A0AA36N5U3_9DINO</name>
<organism evidence="2 3">
    <name type="scientific">Effrenium voratum</name>
    <dbReference type="NCBI Taxonomy" id="2562239"/>
    <lineage>
        <taxon>Eukaryota</taxon>
        <taxon>Sar</taxon>
        <taxon>Alveolata</taxon>
        <taxon>Dinophyceae</taxon>
        <taxon>Suessiales</taxon>
        <taxon>Symbiodiniaceae</taxon>
        <taxon>Effrenium</taxon>
    </lineage>
</organism>
<evidence type="ECO:0000313" key="2">
    <source>
        <dbReference type="EMBL" id="CAJ1393589.1"/>
    </source>
</evidence>
<reference evidence="2" key="1">
    <citation type="submission" date="2023-08" db="EMBL/GenBank/DDBJ databases">
        <authorList>
            <person name="Chen Y."/>
            <person name="Shah S."/>
            <person name="Dougan E. K."/>
            <person name="Thang M."/>
            <person name="Chan C."/>
        </authorList>
    </citation>
    <scope>NUCLEOTIDE SEQUENCE</scope>
</reference>
<proteinExistence type="predicted"/>
<comment type="caution">
    <text evidence="2">The sequence shown here is derived from an EMBL/GenBank/DDBJ whole genome shotgun (WGS) entry which is preliminary data.</text>
</comment>
<keyword evidence="3" id="KW-1185">Reference proteome</keyword>
<feature type="non-terminal residue" evidence="2">
    <location>
        <position position="1"/>
    </location>
</feature>
<gene>
    <name evidence="2" type="ORF">EVOR1521_LOCUS18419</name>
</gene>
<evidence type="ECO:0000256" key="1">
    <source>
        <dbReference type="SAM" id="MobiDB-lite"/>
    </source>
</evidence>
<feature type="compositionally biased region" description="Low complexity" evidence="1">
    <location>
        <begin position="74"/>
        <end position="100"/>
    </location>
</feature>
<dbReference type="Proteomes" id="UP001178507">
    <property type="component" value="Unassembled WGS sequence"/>
</dbReference>
<dbReference type="AlphaFoldDB" id="A0AA36N5U3"/>
<sequence length="162" mass="17189">SNQSSSTYLRSLVVLRNKMGCLQSSRPPYVPHVPQYSNAAPTVPAGYKPGGVVQGQPVGYSHEAQPYQTYQDAYQPYQSQYQPGPYQSQYQPGPYQSQYQPGPYQAGFEAPYQAQAYQGPAYTGHGNSYSGGGGGNGMAMAGAGLAGLAGGFIAAELIDDIF</sequence>